<name>A0ABS1UB18_9PROT</name>
<proteinExistence type="predicted"/>
<accession>A0ABS1UB18</accession>
<protein>
    <submittedName>
        <fullName evidence="1">Uncharacterized protein</fullName>
    </submittedName>
</protein>
<evidence type="ECO:0000313" key="2">
    <source>
        <dbReference type="Proteomes" id="UP000660885"/>
    </source>
</evidence>
<sequence length="112" mass="12737">MAFLVSNFWLDVVFKGVKGRNRPELLNSESGPLDFIKLHFPCCRQPSQSKLNDRLDTAAHRSRLFHASRIHRPVLRLRDAGKAALAVLELPWEAELANANNIASMRWFDTPA</sequence>
<dbReference type="Proteomes" id="UP000660885">
    <property type="component" value="Unassembled WGS sequence"/>
</dbReference>
<dbReference type="RefSeq" id="WP_202835095.1">
    <property type="nucleotide sequence ID" value="NZ_JAETWB010000039.1"/>
</dbReference>
<gene>
    <name evidence="1" type="ORF">JMJ56_28265</name>
</gene>
<reference evidence="1 2" key="1">
    <citation type="submission" date="2021-01" db="EMBL/GenBank/DDBJ databases">
        <title>Belnapia mucosa sp. nov. and Belnapia arida sp. nov., isolated from the Tabernas Desert (Almeria, Spain).</title>
        <authorList>
            <person name="Molina-Menor E."/>
            <person name="Vidal-Verdu A."/>
            <person name="Calonge A."/>
            <person name="Satari L."/>
            <person name="Pereto J."/>
            <person name="Porcar M."/>
        </authorList>
    </citation>
    <scope>NUCLEOTIDE SEQUENCE [LARGE SCALE GENOMIC DNA]</scope>
    <source>
        <strain evidence="1 2">T18</strain>
    </source>
</reference>
<comment type="caution">
    <text evidence="1">The sequence shown here is derived from an EMBL/GenBank/DDBJ whole genome shotgun (WGS) entry which is preliminary data.</text>
</comment>
<dbReference type="EMBL" id="JAETWB010000039">
    <property type="protein sequence ID" value="MBL6081883.1"/>
    <property type="molecule type" value="Genomic_DNA"/>
</dbReference>
<evidence type="ECO:0000313" key="1">
    <source>
        <dbReference type="EMBL" id="MBL6081883.1"/>
    </source>
</evidence>
<keyword evidence="2" id="KW-1185">Reference proteome</keyword>
<organism evidence="1 2">
    <name type="scientific">Belnapia arida</name>
    <dbReference type="NCBI Taxonomy" id="2804533"/>
    <lineage>
        <taxon>Bacteria</taxon>
        <taxon>Pseudomonadati</taxon>
        <taxon>Pseudomonadota</taxon>
        <taxon>Alphaproteobacteria</taxon>
        <taxon>Acetobacterales</taxon>
        <taxon>Roseomonadaceae</taxon>
        <taxon>Belnapia</taxon>
    </lineage>
</organism>